<dbReference type="AlphaFoldDB" id="A0A0U2N2A0"/>
<reference evidence="3" key="1">
    <citation type="submission" date="2015-12" db="EMBL/GenBank/DDBJ databases">
        <title>Complete genome sequences of two moderately thermophilic Paenibacillus species.</title>
        <authorList>
            <person name="Butler R.III."/>
            <person name="Wang J."/>
            <person name="Stark B.C."/>
            <person name="Pombert J.-F."/>
        </authorList>
    </citation>
    <scope>NUCLEOTIDE SEQUENCE [LARGE SCALE GENOMIC DNA]</scope>
    <source>
        <strain evidence="3">32O-Y</strain>
    </source>
</reference>
<dbReference type="RefSeq" id="WP_062410661.1">
    <property type="nucleotide sequence ID" value="NZ_CP013652.1"/>
</dbReference>
<dbReference type="OrthoDB" id="9776116at2"/>
<dbReference type="Proteomes" id="UP000061660">
    <property type="component" value="Chromosome"/>
</dbReference>
<accession>A0A0U2N2A0</accession>
<dbReference type="STRING" id="162209.IJ22_50010"/>
<reference evidence="2 3" key="2">
    <citation type="journal article" date="2016" name="Genome Announc.">
        <title>Complete Genome Sequences of Two Interactive Moderate Thermophiles, Paenibacillus napthalenovorans 32O-Y and Paenibacillus sp. 32O-W.</title>
        <authorList>
            <person name="Butler R.R.III."/>
            <person name="Wang J."/>
            <person name="Stark B.C."/>
            <person name="Pombert J.F."/>
        </authorList>
    </citation>
    <scope>NUCLEOTIDE SEQUENCE [LARGE SCALE GENOMIC DNA]</scope>
    <source>
        <strain evidence="2 3">32O-Y</strain>
    </source>
</reference>
<feature type="domain" description="DUF58" evidence="1">
    <location>
        <begin position="48"/>
        <end position="259"/>
    </location>
</feature>
<dbReference type="PANTHER" id="PTHR33608">
    <property type="entry name" value="BLL2464 PROTEIN"/>
    <property type="match status" value="1"/>
</dbReference>
<evidence type="ECO:0000259" key="1">
    <source>
        <dbReference type="Pfam" id="PF01882"/>
    </source>
</evidence>
<evidence type="ECO:0000313" key="2">
    <source>
        <dbReference type="EMBL" id="ALS25263.1"/>
    </source>
</evidence>
<dbReference type="Pfam" id="PF01882">
    <property type="entry name" value="DUF58"/>
    <property type="match status" value="1"/>
</dbReference>
<evidence type="ECO:0000313" key="3">
    <source>
        <dbReference type="Proteomes" id="UP000061660"/>
    </source>
</evidence>
<proteinExistence type="predicted"/>
<dbReference type="EMBL" id="CP013652">
    <property type="protein sequence ID" value="ALS25263.1"/>
    <property type="molecule type" value="Genomic_DNA"/>
</dbReference>
<dbReference type="PATRIC" id="fig|162209.4.peg.5285"/>
<dbReference type="SUPFAM" id="SSF53300">
    <property type="entry name" value="vWA-like"/>
    <property type="match status" value="1"/>
</dbReference>
<dbReference type="PANTHER" id="PTHR33608:SF7">
    <property type="entry name" value="DUF58 DOMAIN-CONTAINING PROTEIN"/>
    <property type="match status" value="1"/>
</dbReference>
<name>A0A0U2N2A0_9BACL</name>
<sequence>MSASDLGLDPKLLLRLEQMSLVAKRRTRGTMQGKRRSKQLGASLEFADYRMYAPGDDIRRFDWGAYARTGKPFIKQFMDEQELQVNLYIDVTRSMGFPLEEAAGNKLMYARQLAACIGYMALSGYDRVSARLFSDRIVRELPMLRGKGSVHRLFRFLSEAEAESGGNIADAVMKPGAIPRQPGMTWIFSDFLYESGIEEALNYLLAARQEVVVVQVLSEEEVRPALTGDLRLIDSESGTGKEVAVTARVIEAYQAAIRQYTHGLKQFCHERGMTYVLATTDVPVADAVLRSLREHGLLL</sequence>
<gene>
    <name evidence="2" type="ORF">IJ22_50010</name>
</gene>
<organism evidence="2 3">
    <name type="scientific">Paenibacillus naphthalenovorans</name>
    <dbReference type="NCBI Taxonomy" id="162209"/>
    <lineage>
        <taxon>Bacteria</taxon>
        <taxon>Bacillati</taxon>
        <taxon>Bacillota</taxon>
        <taxon>Bacilli</taxon>
        <taxon>Bacillales</taxon>
        <taxon>Paenibacillaceae</taxon>
        <taxon>Paenibacillus</taxon>
    </lineage>
</organism>
<protein>
    <recommendedName>
        <fullName evidence="1">DUF58 domain-containing protein</fullName>
    </recommendedName>
</protein>
<keyword evidence="3" id="KW-1185">Reference proteome</keyword>
<dbReference type="KEGG" id="pnp:IJ22_50010"/>
<dbReference type="InterPro" id="IPR036465">
    <property type="entry name" value="vWFA_dom_sf"/>
</dbReference>
<dbReference type="InterPro" id="IPR002881">
    <property type="entry name" value="DUF58"/>
</dbReference>